<accession>A0ABS7L1Y3</accession>
<protein>
    <submittedName>
        <fullName evidence="1">Spore protease YyaC</fullName>
    </submittedName>
</protein>
<dbReference type="NCBIfam" id="TIGR02841">
    <property type="entry name" value="spore_YyaC"/>
    <property type="match status" value="1"/>
</dbReference>
<dbReference type="SUPFAM" id="SSF53163">
    <property type="entry name" value="HybD-like"/>
    <property type="match status" value="1"/>
</dbReference>
<dbReference type="EMBL" id="JAIKTU010000016">
    <property type="protein sequence ID" value="MBY0757079.1"/>
    <property type="molecule type" value="Genomic_DNA"/>
</dbReference>
<name>A0ABS7L1Y3_CLOSR</name>
<keyword evidence="1" id="KW-0645">Protease</keyword>
<comment type="caution">
    <text evidence="1">The sequence shown here is derived from an EMBL/GenBank/DDBJ whole genome shotgun (WGS) entry which is preliminary data.</text>
</comment>
<dbReference type="InterPro" id="IPR009665">
    <property type="entry name" value="YyaC"/>
</dbReference>
<sequence>MNKIFSIDGIDNDSFNEVGEHLYNNLKPILDDNRTIIFLCIGSDRSTGDSLGPLVGHNIKEFKNKNIYVYGSLYYPVHSQNLDEVLKKIYESFNDPYIVAIDASLGSFQNVGRVFIENKPLFPGLALNKDLPPVGDLSVTGVVNVSGNFEFMVLQNTRLYTVVTLAEFIAKGISYSIDKLMSKDDLVESLTNY</sequence>
<gene>
    <name evidence="1" type="primary">yyaC</name>
    <name evidence="1" type="ORF">K5V21_16715</name>
</gene>
<dbReference type="Proteomes" id="UP001299068">
    <property type="component" value="Unassembled WGS sequence"/>
</dbReference>
<organism evidence="1 2">
    <name type="scientific">Clostridium sardiniense</name>
    <name type="common">Clostridium absonum</name>
    <dbReference type="NCBI Taxonomy" id="29369"/>
    <lineage>
        <taxon>Bacteria</taxon>
        <taxon>Bacillati</taxon>
        <taxon>Bacillota</taxon>
        <taxon>Clostridia</taxon>
        <taxon>Eubacteriales</taxon>
        <taxon>Clostridiaceae</taxon>
        <taxon>Clostridium</taxon>
    </lineage>
</organism>
<dbReference type="Pfam" id="PF06866">
    <property type="entry name" value="DUF1256"/>
    <property type="match status" value="1"/>
</dbReference>
<dbReference type="InterPro" id="IPR023430">
    <property type="entry name" value="Pept_HybD-like_dom_sf"/>
</dbReference>
<reference evidence="1 2" key="1">
    <citation type="journal article" date="2021" name="Cell Host Microbe">
        <title>in vivo commensal control of Clostridioides difficile virulence.</title>
        <authorList>
            <person name="Girinathan B.P."/>
            <person name="Dibenedetto N."/>
            <person name="Worley J.N."/>
            <person name="Peltier J."/>
            <person name="Arrieta-Ortiz M.L."/>
            <person name="Rupa Christinal Immanuel S."/>
            <person name="Lavin R."/>
            <person name="Delaney M.L."/>
            <person name="Cummins C."/>
            <person name="Hoffmann M."/>
            <person name="Luo Y."/>
            <person name="Gonzalez-Escalona N."/>
            <person name="Allard M."/>
            <person name="Onderdonk A.B."/>
            <person name="Gerber G.K."/>
            <person name="Sonenshein A.L."/>
            <person name="Baliga N."/>
            <person name="Dupuy B."/>
            <person name="Bry L."/>
        </authorList>
    </citation>
    <scope>NUCLEOTIDE SEQUENCE [LARGE SCALE GENOMIC DNA]</scope>
    <source>
        <strain evidence="1 2">DSM 599</strain>
    </source>
</reference>
<dbReference type="RefSeq" id="WP_221862237.1">
    <property type="nucleotide sequence ID" value="NZ_JAIKTU010000016.1"/>
</dbReference>
<evidence type="ECO:0000313" key="1">
    <source>
        <dbReference type="EMBL" id="MBY0757079.1"/>
    </source>
</evidence>
<dbReference type="GO" id="GO:0006508">
    <property type="term" value="P:proteolysis"/>
    <property type="evidence" value="ECO:0007669"/>
    <property type="project" value="UniProtKB-KW"/>
</dbReference>
<keyword evidence="2" id="KW-1185">Reference proteome</keyword>
<dbReference type="GO" id="GO:0008233">
    <property type="term" value="F:peptidase activity"/>
    <property type="evidence" value="ECO:0007669"/>
    <property type="project" value="UniProtKB-KW"/>
</dbReference>
<proteinExistence type="predicted"/>
<evidence type="ECO:0000313" key="2">
    <source>
        <dbReference type="Proteomes" id="UP001299068"/>
    </source>
</evidence>
<keyword evidence="1" id="KW-0378">Hydrolase</keyword>